<organism evidence="1 2">
    <name type="scientific">Bradyrhizobium sediminis</name>
    <dbReference type="NCBI Taxonomy" id="2840469"/>
    <lineage>
        <taxon>Bacteria</taxon>
        <taxon>Pseudomonadati</taxon>
        <taxon>Pseudomonadota</taxon>
        <taxon>Alphaproteobacteria</taxon>
        <taxon>Hyphomicrobiales</taxon>
        <taxon>Nitrobacteraceae</taxon>
        <taxon>Bradyrhizobium</taxon>
    </lineage>
</organism>
<gene>
    <name evidence="1" type="ORF">KMZ68_21660</name>
</gene>
<evidence type="ECO:0000313" key="1">
    <source>
        <dbReference type="EMBL" id="QWG17543.1"/>
    </source>
</evidence>
<name>A0A975NLT9_9BRAD</name>
<dbReference type="AlphaFoldDB" id="A0A975NLT9"/>
<accession>A0A975NLT9</accession>
<reference evidence="1" key="1">
    <citation type="submission" date="2021-06" db="EMBL/GenBank/DDBJ databases">
        <title>Bradyrhizobium sp. S2-11-2 Genome sequencing.</title>
        <authorList>
            <person name="Jin L."/>
        </authorList>
    </citation>
    <scope>NUCLEOTIDE SEQUENCE</scope>
    <source>
        <strain evidence="1">S2-11-2</strain>
    </source>
</reference>
<dbReference type="RefSeq" id="WP_215613189.1">
    <property type="nucleotide sequence ID" value="NZ_CP076135.1"/>
</dbReference>
<protein>
    <submittedName>
        <fullName evidence="1">Uncharacterized protein</fullName>
    </submittedName>
</protein>
<dbReference type="KEGG" id="bsei:KMZ68_21660"/>
<dbReference type="EMBL" id="CP076135">
    <property type="protein sequence ID" value="QWG17543.1"/>
    <property type="molecule type" value="Genomic_DNA"/>
</dbReference>
<proteinExistence type="predicted"/>
<evidence type="ECO:0000313" key="2">
    <source>
        <dbReference type="Proteomes" id="UP000680805"/>
    </source>
</evidence>
<sequence length="84" mass="9110">MTYEGFAIESFEAGKGLWHARLRRADLEPVSIGGVAFAALEIGFAWPDPDAAIADAKNQIDRLNLRRYAAAGQSPQTERSAAYA</sequence>
<dbReference type="Proteomes" id="UP000680805">
    <property type="component" value="Chromosome"/>
</dbReference>